<proteinExistence type="inferred from homology"/>
<dbReference type="AlphaFoldDB" id="A0A917YYK2"/>
<dbReference type="Gene3D" id="3.40.1260.10">
    <property type="entry name" value="DsrEFH-like"/>
    <property type="match status" value="1"/>
</dbReference>
<dbReference type="Proteomes" id="UP000606935">
    <property type="component" value="Unassembled WGS sequence"/>
</dbReference>
<reference evidence="5" key="2">
    <citation type="submission" date="2020-09" db="EMBL/GenBank/DDBJ databases">
        <authorList>
            <person name="Sun Q."/>
            <person name="Zhou Y."/>
        </authorList>
    </citation>
    <scope>NUCLEOTIDE SEQUENCE</scope>
    <source>
        <strain evidence="5">CGMCC 1.7086</strain>
    </source>
</reference>
<dbReference type="GO" id="GO:0097163">
    <property type="term" value="F:sulfur carrier activity"/>
    <property type="evidence" value="ECO:0007669"/>
    <property type="project" value="TreeGrafter"/>
</dbReference>
<dbReference type="PANTHER" id="PTHR34874:SF3">
    <property type="entry name" value="SULFURTRANSFERASE TUSD"/>
    <property type="match status" value="1"/>
</dbReference>
<keyword evidence="4" id="KW-0808">Transferase</keyword>
<dbReference type="SUPFAM" id="SSF75169">
    <property type="entry name" value="DsrEFH-like"/>
    <property type="match status" value="1"/>
</dbReference>
<dbReference type="InterPro" id="IPR027396">
    <property type="entry name" value="DsrEFH-like"/>
</dbReference>
<dbReference type="InterPro" id="IPR017463">
    <property type="entry name" value="Sulphur_relay_TusD/DsrE"/>
</dbReference>
<dbReference type="RefSeq" id="WP_188694195.1">
    <property type="nucleotide sequence ID" value="NZ_BMLS01000003.1"/>
</dbReference>
<keyword evidence="6" id="KW-1185">Reference proteome</keyword>
<comment type="similarity">
    <text evidence="2">Belongs to the DsrE/TusD family.</text>
</comment>
<dbReference type="NCBIfam" id="NF001237">
    <property type="entry name" value="PRK00207.1"/>
    <property type="match status" value="1"/>
</dbReference>
<evidence type="ECO:0000256" key="4">
    <source>
        <dbReference type="ARBA" id="ARBA00022679"/>
    </source>
</evidence>
<evidence type="ECO:0000256" key="1">
    <source>
        <dbReference type="ARBA" id="ARBA00004496"/>
    </source>
</evidence>
<keyword evidence="3" id="KW-0963">Cytoplasm</keyword>
<accession>A0A917YYK2</accession>
<gene>
    <name evidence="5" type="primary">tusD</name>
    <name evidence="5" type="ORF">GCM10010982_20060</name>
</gene>
<dbReference type="NCBIfam" id="TIGR03012">
    <property type="entry name" value="sulf_tusD_dsrE"/>
    <property type="match status" value="1"/>
</dbReference>
<organism evidence="5 6">
    <name type="scientific">Bowmanella pacifica</name>
    <dbReference type="NCBI Taxonomy" id="502051"/>
    <lineage>
        <taxon>Bacteria</taxon>
        <taxon>Pseudomonadati</taxon>
        <taxon>Pseudomonadota</taxon>
        <taxon>Gammaproteobacteria</taxon>
        <taxon>Alteromonadales</taxon>
        <taxon>Alteromonadaceae</taxon>
        <taxon>Bowmanella</taxon>
    </lineage>
</organism>
<comment type="subcellular location">
    <subcellularLocation>
        <location evidence="1">Cytoplasm</location>
    </subcellularLocation>
</comment>
<dbReference type="GO" id="GO:0002143">
    <property type="term" value="P:tRNA wobble position uridine thiolation"/>
    <property type="evidence" value="ECO:0007669"/>
    <property type="project" value="TreeGrafter"/>
</dbReference>
<reference evidence="5" key="1">
    <citation type="journal article" date="2014" name="Int. J. Syst. Evol. Microbiol.">
        <title>Complete genome sequence of Corynebacterium casei LMG S-19264T (=DSM 44701T), isolated from a smear-ripened cheese.</title>
        <authorList>
            <consortium name="US DOE Joint Genome Institute (JGI-PGF)"/>
            <person name="Walter F."/>
            <person name="Albersmeier A."/>
            <person name="Kalinowski J."/>
            <person name="Ruckert C."/>
        </authorList>
    </citation>
    <scope>NUCLEOTIDE SEQUENCE</scope>
    <source>
        <strain evidence="5">CGMCC 1.7086</strain>
    </source>
</reference>
<evidence type="ECO:0000313" key="6">
    <source>
        <dbReference type="Proteomes" id="UP000606935"/>
    </source>
</evidence>
<evidence type="ECO:0000256" key="2">
    <source>
        <dbReference type="ARBA" id="ARBA00007067"/>
    </source>
</evidence>
<sequence>MATFSILVTSAPFDTQGSNSALKFIQAALALGHSVKGVFFYQAGVNNASAWLTPPADELNLSVAWRALKAQGVELHVCSTAAARRGLLSEQDSQEQGYSGHNIQPPMTASGLGQFMEMLDVDRVVQF</sequence>
<dbReference type="PANTHER" id="PTHR34874">
    <property type="entry name" value="PROTEIN YCHN"/>
    <property type="match status" value="1"/>
</dbReference>
<dbReference type="EMBL" id="BMLS01000003">
    <property type="protein sequence ID" value="GGO69276.1"/>
    <property type="molecule type" value="Genomic_DNA"/>
</dbReference>
<dbReference type="GO" id="GO:0016783">
    <property type="term" value="F:sulfurtransferase activity"/>
    <property type="evidence" value="ECO:0007669"/>
    <property type="project" value="InterPro"/>
</dbReference>
<name>A0A917YYK2_9ALTE</name>
<dbReference type="InterPro" id="IPR003787">
    <property type="entry name" value="Sulphur_relay_DsrE/F-like"/>
</dbReference>
<protein>
    <submittedName>
        <fullName evidence="5">Sulfurtransferase TusD</fullName>
    </submittedName>
</protein>
<evidence type="ECO:0000313" key="5">
    <source>
        <dbReference type="EMBL" id="GGO69276.1"/>
    </source>
</evidence>
<dbReference type="GO" id="GO:1990228">
    <property type="term" value="C:sulfurtransferase complex"/>
    <property type="evidence" value="ECO:0007669"/>
    <property type="project" value="TreeGrafter"/>
</dbReference>
<comment type="caution">
    <text evidence="5">The sequence shown here is derived from an EMBL/GenBank/DDBJ whole genome shotgun (WGS) entry which is preliminary data.</text>
</comment>
<evidence type="ECO:0000256" key="3">
    <source>
        <dbReference type="ARBA" id="ARBA00022490"/>
    </source>
</evidence>
<dbReference type="Pfam" id="PF02635">
    <property type="entry name" value="DsrE"/>
    <property type="match status" value="1"/>
</dbReference>